<gene>
    <name evidence="2" type="ordered locus">Dfer_1853</name>
</gene>
<dbReference type="InterPro" id="IPR013783">
    <property type="entry name" value="Ig-like_fold"/>
</dbReference>
<keyword evidence="3" id="KW-1185">Reference proteome</keyword>
<dbReference type="InterPro" id="IPR005046">
    <property type="entry name" value="DUF285"/>
</dbReference>
<dbReference type="NCBIfam" id="TIGR02167">
    <property type="entry name" value="Liste_lipo_26"/>
    <property type="match status" value="2"/>
</dbReference>
<reference evidence="2 3" key="1">
    <citation type="journal article" date="2009" name="Stand. Genomic Sci.">
        <title>Complete genome sequence of Dyadobacter fermentans type strain (NS114).</title>
        <authorList>
            <person name="Lang E."/>
            <person name="Lapidus A."/>
            <person name="Chertkov O."/>
            <person name="Brettin T."/>
            <person name="Detter J.C."/>
            <person name="Han C."/>
            <person name="Copeland A."/>
            <person name="Glavina Del Rio T."/>
            <person name="Nolan M."/>
            <person name="Chen F."/>
            <person name="Lucas S."/>
            <person name="Tice H."/>
            <person name="Cheng J.F."/>
            <person name="Land M."/>
            <person name="Hauser L."/>
            <person name="Chang Y.J."/>
            <person name="Jeffries C.D."/>
            <person name="Kopitz M."/>
            <person name="Bruce D."/>
            <person name="Goodwin L."/>
            <person name="Pitluck S."/>
            <person name="Ovchinnikova G."/>
            <person name="Pati A."/>
            <person name="Ivanova N."/>
            <person name="Mavrommatis K."/>
            <person name="Chen A."/>
            <person name="Palaniappan K."/>
            <person name="Chain P."/>
            <person name="Bristow J."/>
            <person name="Eisen J.A."/>
            <person name="Markowitz V."/>
            <person name="Hugenholtz P."/>
            <person name="Goker M."/>
            <person name="Rohde M."/>
            <person name="Kyrpides N.C."/>
            <person name="Klenk H.P."/>
        </authorList>
    </citation>
    <scope>NUCLEOTIDE SEQUENCE [LARGE SCALE GENOMIC DNA]</scope>
    <source>
        <strain evidence="3">ATCC 700827 / DSM 18053 / CIP 107007 / KCTC 52180 / NS114</strain>
    </source>
</reference>
<dbReference type="eggNOG" id="COG2831">
    <property type="taxonomic scope" value="Bacteria"/>
</dbReference>
<dbReference type="OrthoDB" id="928137at2"/>
<dbReference type="InterPro" id="IPR011889">
    <property type="entry name" value="Liste_lipo_26"/>
</dbReference>
<feature type="domain" description="Secretion system C-terminal sorting" evidence="1">
    <location>
        <begin position="493"/>
        <end position="550"/>
    </location>
</feature>
<accession>C6VUV3</accession>
<name>C6VUV3_DYAFD</name>
<dbReference type="NCBIfam" id="TIGR04183">
    <property type="entry name" value="Por_Secre_tail"/>
    <property type="match status" value="1"/>
</dbReference>
<organism evidence="2 3">
    <name type="scientific">Dyadobacter fermentans (strain ATCC 700827 / DSM 18053 / CIP 107007 / KCTC 52180 / NS114)</name>
    <dbReference type="NCBI Taxonomy" id="471854"/>
    <lineage>
        <taxon>Bacteria</taxon>
        <taxon>Pseudomonadati</taxon>
        <taxon>Bacteroidota</taxon>
        <taxon>Cytophagia</taxon>
        <taxon>Cytophagales</taxon>
        <taxon>Spirosomataceae</taxon>
        <taxon>Dyadobacter</taxon>
    </lineage>
</organism>
<dbReference type="KEGG" id="dfe:Dfer_1853"/>
<evidence type="ECO:0000259" key="1">
    <source>
        <dbReference type="Pfam" id="PF18962"/>
    </source>
</evidence>
<protein>
    <submittedName>
        <fullName evidence="2">Lipoprotein</fullName>
    </submittedName>
</protein>
<evidence type="ECO:0000313" key="2">
    <source>
        <dbReference type="EMBL" id="ACT93090.1"/>
    </source>
</evidence>
<dbReference type="AlphaFoldDB" id="C6VUV3"/>
<proteinExistence type="predicted"/>
<sequence length="558" mass="62410">MKHLYCLIIAFLICPEIFAQEAFITRWNLSNPGLWDTQISFFANTSGPVTYYWKEISPGTASGSGIFNSSGSLATIRNLPAGSTIDLSIQPENFDRFRMSDGPDKERLIDVRQWGTTDWTSMQSAFEGCVNLQISAADIPDLSRVTTMQSMFAFCKVLNGPENIGLWQTGNVTNMMSVFDNALAFNQPIGSWNTSMITTMDWMFSYALSFNQPLGDWDTGNVTGMTAMFQAARAFDQPIGDWNVGAVTSMGNMFFDATQFNQPIGRWNTAKVTNMDRMFSRAVSFNQPLNNWDVSKVTSMSSMFGTASSFNQSLGSWTFHPAVNLANMLNSCGMDTRNYDSTLNGWNQNPLTPNGRTLHAAGLRYSSNALVSRNNLINNKGWTILRDSQAPLPVRLISFTGMYHEKAVTLNWTTSEEENNEGFEIQKSADAVSFEKIGFVRGSSDTKTLSTYQFFDLSPFSTTYYRLKQHDHDGTFAYSRIISVKSKTAPVKIYPNPARDVVFFESERTPQKVVIVNLLGQKVWEEDDVAESIDISSISDGLYIVKIGEQVTPLVIRR</sequence>
<dbReference type="Pfam" id="PF03382">
    <property type="entry name" value="DUF285"/>
    <property type="match status" value="1"/>
</dbReference>
<dbReference type="EMBL" id="CP001619">
    <property type="protein sequence ID" value="ACT93090.1"/>
    <property type="molecule type" value="Genomic_DNA"/>
</dbReference>
<keyword evidence="2" id="KW-0449">Lipoprotein</keyword>
<dbReference type="Gene3D" id="2.60.40.10">
    <property type="entry name" value="Immunoglobulins"/>
    <property type="match status" value="1"/>
</dbReference>
<evidence type="ECO:0000313" key="3">
    <source>
        <dbReference type="Proteomes" id="UP000002011"/>
    </source>
</evidence>
<dbReference type="Proteomes" id="UP000002011">
    <property type="component" value="Chromosome"/>
</dbReference>
<dbReference type="STRING" id="471854.Dfer_1853"/>
<dbReference type="Pfam" id="PF18962">
    <property type="entry name" value="Por_Secre_tail"/>
    <property type="match status" value="1"/>
</dbReference>
<dbReference type="HOGENOM" id="CLU_035796_0_0_10"/>
<dbReference type="InterPro" id="IPR026444">
    <property type="entry name" value="Secre_tail"/>
</dbReference>